<protein>
    <submittedName>
        <fullName evidence="1">Uncharacterized protein</fullName>
    </submittedName>
</protein>
<gene>
    <name evidence="1" type="ORF">SVIM_LOCUS125887</name>
</gene>
<dbReference type="EMBL" id="CAADRP010000668">
    <property type="protein sequence ID" value="VFU31014.1"/>
    <property type="molecule type" value="Genomic_DNA"/>
</dbReference>
<reference evidence="1" key="1">
    <citation type="submission" date="2019-03" db="EMBL/GenBank/DDBJ databases">
        <authorList>
            <person name="Mank J."/>
            <person name="Almeida P."/>
        </authorList>
    </citation>
    <scope>NUCLEOTIDE SEQUENCE</scope>
    <source>
        <strain evidence="1">78183</strain>
    </source>
</reference>
<organism evidence="1">
    <name type="scientific">Salix viminalis</name>
    <name type="common">Common osier</name>
    <name type="synonym">Basket willow</name>
    <dbReference type="NCBI Taxonomy" id="40686"/>
    <lineage>
        <taxon>Eukaryota</taxon>
        <taxon>Viridiplantae</taxon>
        <taxon>Streptophyta</taxon>
        <taxon>Embryophyta</taxon>
        <taxon>Tracheophyta</taxon>
        <taxon>Spermatophyta</taxon>
        <taxon>Magnoliopsida</taxon>
        <taxon>eudicotyledons</taxon>
        <taxon>Gunneridae</taxon>
        <taxon>Pentapetalae</taxon>
        <taxon>rosids</taxon>
        <taxon>fabids</taxon>
        <taxon>Malpighiales</taxon>
        <taxon>Salicaceae</taxon>
        <taxon>Saliceae</taxon>
        <taxon>Salix</taxon>
    </lineage>
</organism>
<evidence type="ECO:0000313" key="1">
    <source>
        <dbReference type="EMBL" id="VFU31014.1"/>
    </source>
</evidence>
<sequence>MEEEEKTHSGSIRMKNWGACSAITMTLLHGEYFVANSVKNFAWTAENGCDNDLSEKHGESAVRE</sequence>
<name>A0A6N2KR04_SALVM</name>
<dbReference type="AlphaFoldDB" id="A0A6N2KR04"/>
<accession>A0A6N2KR04</accession>
<proteinExistence type="predicted"/>